<sequence>MKPQDETQGHTRHAWPAVVLAGGLSRRMGQPKSALHLGGQTMLARIIARLEPQAEGIAVNLNDADGQATIDGQPVIGDTVAGFLGPLAGVLAAMRHTAATTPAASHVLVVPTDTPFFPPDLSRRLTMAMTAHGQIAVAASNGALHPLFALWPVALADDLESWLTTDPKRRVRAFIERHPNVTVDFPMTDTAGGMFDPFFNINTPDDLKQAEEWLHILGESAA</sequence>
<organism evidence="1 2">
    <name type="scientific">Ensifer adhaerens</name>
    <name type="common">Sinorhizobium morelense</name>
    <dbReference type="NCBI Taxonomy" id="106592"/>
    <lineage>
        <taxon>Bacteria</taxon>
        <taxon>Pseudomonadati</taxon>
        <taxon>Pseudomonadota</taxon>
        <taxon>Alphaproteobacteria</taxon>
        <taxon>Hyphomicrobiales</taxon>
        <taxon>Rhizobiaceae</taxon>
        <taxon>Sinorhizobium/Ensifer group</taxon>
        <taxon>Ensifer</taxon>
    </lineage>
</organism>
<proteinExistence type="predicted"/>
<keyword evidence="1" id="KW-0548">Nucleotidyltransferase</keyword>
<comment type="caution">
    <text evidence="1">The sequence shown here is derived from an EMBL/GenBank/DDBJ whole genome shotgun (WGS) entry which is preliminary data.</text>
</comment>
<gene>
    <name evidence="1" type="ORF">J2Z19_004406</name>
</gene>
<evidence type="ECO:0000313" key="1">
    <source>
        <dbReference type="EMBL" id="MBP1874673.1"/>
    </source>
</evidence>
<dbReference type="EMBL" id="JAGGJR010000008">
    <property type="protein sequence ID" value="MBP1874673.1"/>
    <property type="molecule type" value="Genomic_DNA"/>
</dbReference>
<evidence type="ECO:0000313" key="2">
    <source>
        <dbReference type="Proteomes" id="UP000823773"/>
    </source>
</evidence>
<keyword evidence="1" id="KW-0808">Transferase</keyword>
<accession>A0ACC5T1D4</accession>
<name>A0ACC5T1D4_ENSAD</name>
<reference evidence="1" key="1">
    <citation type="submission" date="2021-03" db="EMBL/GenBank/DDBJ databases">
        <title>Genomic Encyclopedia of Type Strains, Phase IV (KMG-IV): sequencing the most valuable type-strain genomes for metagenomic binning, comparative biology and taxonomic classification.</title>
        <authorList>
            <person name="Goeker M."/>
        </authorList>
    </citation>
    <scope>NUCLEOTIDE SEQUENCE</scope>
    <source>
        <strain evidence="1">DSM 18131</strain>
    </source>
</reference>
<dbReference type="Proteomes" id="UP000823773">
    <property type="component" value="Unassembled WGS sequence"/>
</dbReference>
<keyword evidence="2" id="KW-1185">Reference proteome</keyword>
<protein>
    <submittedName>
        <fullName evidence="1">Molybdopterin-guanine dinucleotide biosynthesis protein A</fullName>
        <ecNumber evidence="1">2.7.7.77</ecNumber>
    </submittedName>
</protein>
<dbReference type="EC" id="2.7.7.77" evidence="1"/>